<reference evidence="1" key="1">
    <citation type="submission" date="2023-10" db="EMBL/GenBank/DDBJ databases">
        <authorList>
            <person name="Chen Y."/>
            <person name="Shah S."/>
            <person name="Dougan E. K."/>
            <person name="Thang M."/>
            <person name="Chan C."/>
        </authorList>
    </citation>
    <scope>NUCLEOTIDE SEQUENCE [LARGE SCALE GENOMIC DNA]</scope>
</reference>
<dbReference type="Proteomes" id="UP001189429">
    <property type="component" value="Unassembled WGS sequence"/>
</dbReference>
<evidence type="ECO:0000313" key="1">
    <source>
        <dbReference type="EMBL" id="CAK0792656.1"/>
    </source>
</evidence>
<feature type="non-terminal residue" evidence="1">
    <location>
        <position position="73"/>
    </location>
</feature>
<accession>A0ABN9PKF1</accession>
<evidence type="ECO:0000313" key="2">
    <source>
        <dbReference type="Proteomes" id="UP001189429"/>
    </source>
</evidence>
<protein>
    <submittedName>
        <fullName evidence="1">Uncharacterized protein</fullName>
    </submittedName>
</protein>
<dbReference type="EMBL" id="CAUYUJ010000803">
    <property type="protein sequence ID" value="CAK0792656.1"/>
    <property type="molecule type" value="Genomic_DNA"/>
</dbReference>
<comment type="caution">
    <text evidence="1">The sequence shown here is derived from an EMBL/GenBank/DDBJ whole genome shotgun (WGS) entry which is preliminary data.</text>
</comment>
<organism evidence="1 2">
    <name type="scientific">Prorocentrum cordatum</name>
    <dbReference type="NCBI Taxonomy" id="2364126"/>
    <lineage>
        <taxon>Eukaryota</taxon>
        <taxon>Sar</taxon>
        <taxon>Alveolata</taxon>
        <taxon>Dinophyceae</taxon>
        <taxon>Prorocentrales</taxon>
        <taxon>Prorocentraceae</taxon>
        <taxon>Prorocentrum</taxon>
    </lineage>
</organism>
<gene>
    <name evidence="1" type="ORF">PCOR1329_LOCUS3164</name>
</gene>
<proteinExistence type="predicted"/>
<sequence>MFDFANRGGAIKDWYCAAPQGMWKQQSYPGINVTLLCESTAIFHEARADIQQYFDLEANLLEQVKQLVDMQAG</sequence>
<name>A0ABN9PKF1_9DINO</name>
<keyword evidence="2" id="KW-1185">Reference proteome</keyword>